<dbReference type="PANTHER" id="PTHR13812:SF19">
    <property type="entry name" value="KETIMINE REDUCTASE MU-CRYSTALLIN"/>
    <property type="match status" value="1"/>
</dbReference>
<dbReference type="InterPro" id="IPR023401">
    <property type="entry name" value="ODC_N"/>
</dbReference>
<comment type="similarity">
    <text evidence="1">Belongs to the ornithine cyclodeaminase/mu-crystallin family.</text>
</comment>
<dbReference type="SUPFAM" id="SSF51735">
    <property type="entry name" value="NAD(P)-binding Rossmann-fold domains"/>
    <property type="match status" value="1"/>
</dbReference>
<reference evidence="2 3" key="1">
    <citation type="submission" date="2024-07" db="EMBL/GenBank/DDBJ databases">
        <title>Draft sequence of the Neodothiora populina.</title>
        <authorList>
            <person name="Drown D.D."/>
            <person name="Schuette U.S."/>
            <person name="Buechlein A.B."/>
            <person name="Rusch D.R."/>
            <person name="Winton L.W."/>
            <person name="Adams G.A."/>
        </authorList>
    </citation>
    <scope>NUCLEOTIDE SEQUENCE [LARGE SCALE GENOMIC DNA]</scope>
    <source>
        <strain evidence="2 3">CPC 39397</strain>
    </source>
</reference>
<dbReference type="PANTHER" id="PTHR13812">
    <property type="entry name" value="KETIMINE REDUCTASE MU-CRYSTALLIN"/>
    <property type="match status" value="1"/>
</dbReference>
<proteinExistence type="inferred from homology"/>
<gene>
    <name evidence="2" type="ORF">AAFC00_004847</name>
</gene>
<accession>A0ABR3P471</accession>
<dbReference type="Gene3D" id="3.30.1780.10">
    <property type="entry name" value="ornithine cyclodeaminase, domain 1"/>
    <property type="match status" value="1"/>
</dbReference>
<evidence type="ECO:0000313" key="3">
    <source>
        <dbReference type="Proteomes" id="UP001562354"/>
    </source>
</evidence>
<comment type="caution">
    <text evidence="2">The sequence shown here is derived from an EMBL/GenBank/DDBJ whole genome shotgun (WGS) entry which is preliminary data.</text>
</comment>
<dbReference type="InterPro" id="IPR036291">
    <property type="entry name" value="NAD(P)-bd_dom_sf"/>
</dbReference>
<dbReference type="Proteomes" id="UP001562354">
    <property type="component" value="Unassembled WGS sequence"/>
</dbReference>
<evidence type="ECO:0000313" key="2">
    <source>
        <dbReference type="EMBL" id="KAL1297292.1"/>
    </source>
</evidence>
<evidence type="ECO:0008006" key="4">
    <source>
        <dbReference type="Google" id="ProtNLM"/>
    </source>
</evidence>
<dbReference type="GeneID" id="95978547"/>
<dbReference type="InterPro" id="IPR003462">
    <property type="entry name" value="ODC_Mu_crystall"/>
</dbReference>
<name>A0ABR3P471_9PEZI</name>
<sequence length="450" mass="49575">MTLTVLTDENVRRVLHLLDKKDIEDLQQTLADALHQYSMAGEEDGRCSSYQPHRTSLKRADGKTTLFMPASSNNGLGVKIITLDTPEEPTVPLNLKRLSLSSTASSDAKSSRANSISTSSSLEKISRPSTATSIITTPRGSVTLFDAVGNPSAMINCEELTAFRTALASTMLMKKRKSVHDITVFGAGKQAYWHVRLAMLLRGTDIHHLNVVNRSFDRARQLLMSIYNPFPNDPEFDNLIGHKYNTKTKTSILTPGHGEYGRLMKKYVRDANVIFCCTPSTQPLFPASYLLNPGGRQKARYIALIGSYKPHMLELHPDVLRSAVAPHHEHRHYHKHQKEGGAVIVDSVEACLQEAGEVIQAGLQPDQVVELGELVMLRKEAAKQAKEMGQGSEGDEGGIQVDNSSGLKEWLFQGNVIYKSVGLGLMDVVIGAELVRLAKELDIGTFVENF</sequence>
<organism evidence="2 3">
    <name type="scientific">Neodothiora populina</name>
    <dbReference type="NCBI Taxonomy" id="2781224"/>
    <lineage>
        <taxon>Eukaryota</taxon>
        <taxon>Fungi</taxon>
        <taxon>Dikarya</taxon>
        <taxon>Ascomycota</taxon>
        <taxon>Pezizomycotina</taxon>
        <taxon>Dothideomycetes</taxon>
        <taxon>Dothideomycetidae</taxon>
        <taxon>Dothideales</taxon>
        <taxon>Dothioraceae</taxon>
        <taxon>Neodothiora</taxon>
    </lineage>
</organism>
<evidence type="ECO:0000256" key="1">
    <source>
        <dbReference type="ARBA" id="ARBA00008903"/>
    </source>
</evidence>
<keyword evidence="3" id="KW-1185">Reference proteome</keyword>
<protein>
    <recommendedName>
        <fullName evidence="4">NAD(P)-binding protein</fullName>
    </recommendedName>
</protein>
<dbReference type="RefSeq" id="XP_069196974.1">
    <property type="nucleotide sequence ID" value="XM_069344546.1"/>
</dbReference>
<dbReference type="Gene3D" id="3.40.50.720">
    <property type="entry name" value="NAD(P)-binding Rossmann-like Domain"/>
    <property type="match status" value="1"/>
</dbReference>
<dbReference type="EMBL" id="JBFMKM010000016">
    <property type="protein sequence ID" value="KAL1297292.1"/>
    <property type="molecule type" value="Genomic_DNA"/>
</dbReference>